<keyword evidence="4 13" id="KW-0808">Transferase</keyword>
<dbReference type="Pfam" id="PF00777">
    <property type="entry name" value="Glyco_transf_29"/>
    <property type="match status" value="1"/>
</dbReference>
<reference evidence="13 14" key="1">
    <citation type="submission" date="2018-07" db="EMBL/GenBank/DDBJ databases">
        <title>The complete nuclear genome of the prasinophyte Chloropicon primus (CCMP1205).</title>
        <authorList>
            <person name="Pombert J.-F."/>
            <person name="Otis C."/>
            <person name="Turmel M."/>
            <person name="Lemieux C."/>
        </authorList>
    </citation>
    <scope>NUCLEOTIDE SEQUENCE [LARGE SCALE GENOMIC DNA]</scope>
    <source>
        <strain evidence="13 14">CCMP1205</strain>
    </source>
</reference>
<evidence type="ECO:0000256" key="8">
    <source>
        <dbReference type="ARBA" id="ARBA00023034"/>
    </source>
</evidence>
<feature type="compositionally biased region" description="Gly residues" evidence="11">
    <location>
        <begin position="1"/>
        <end position="10"/>
    </location>
</feature>
<feature type="region of interest" description="Disordered" evidence="11">
    <location>
        <begin position="1"/>
        <end position="57"/>
    </location>
</feature>
<keyword evidence="8" id="KW-0333">Golgi apparatus</keyword>
<dbReference type="PANTHER" id="PTHR11987:SF36">
    <property type="entry name" value="SIA-ALPHA-2,3-GAL-BETA-1,4-GLCNAC-R:ALPHA 2,8-SIALYLTRANSFERASE"/>
    <property type="match status" value="1"/>
</dbReference>
<evidence type="ECO:0000256" key="11">
    <source>
        <dbReference type="SAM" id="MobiDB-lite"/>
    </source>
</evidence>
<keyword evidence="3 13" id="KW-0328">Glycosyltransferase</keyword>
<comment type="similarity">
    <text evidence="2">Belongs to the glycosyltransferase 29 family.</text>
</comment>
<evidence type="ECO:0000256" key="6">
    <source>
        <dbReference type="ARBA" id="ARBA00022968"/>
    </source>
</evidence>
<evidence type="ECO:0000313" key="14">
    <source>
        <dbReference type="Proteomes" id="UP000316726"/>
    </source>
</evidence>
<sequence>MKKGAAGQGDWGEDWNSDWEWGGEAKGKERSKHQGQTSESPRPPQPLRNRSGSMTSRRRNTVRIRRFIVFVTLLSVALLFLQHQFFHPHHVIDPAPVVAATNANAAKAVVHNEPAQAVKRQKVVEEVVQETPRAEEVVQEAPRAEEVVQEAPRAEEVVQEAPRAEEVVQETPRAEEVVQETPRAEEVVQETPRVEEVIQETPRAEEVVQETPRVEEVIQETPRAEEVVQETPRVEEVQKSVEPVKVEEDPTPTEADTLTEPGTESGGVAEEKADSTESGNPDGPEPELTPPPPPMLEGEKESQARPANFSLSKFNHADPCNSTLAKIASDNITFYDNETLCGPPGLPIKLTPDLYKLPDASKLFVHCENWKEALSSSVAQTELTQSCNSTANSTLPLNSRQVLKPYQNLVKRFNRRSLSCAVVGSSSQIFSNPDFGKQIDKHHVVIRLNQAPTNGSCAKYTGSKTTIRILNGRWTYKYIHIDRTSFLPLEKDSMVIVSRTTGKDYDRLVKKLRQIRPDISVRLLSREVIGVSKLLLKAYKVQAKVNLKVLFKGGDTPSSGLVALVIALNICSKVSLYGFGVIRRNFTRARYARKFYHYFSHMMGQQAEDDTHSFDAELALMASLGQARKTVTFCGINRETNYTLPEEKPEEKRAGAEN</sequence>
<evidence type="ECO:0000256" key="7">
    <source>
        <dbReference type="ARBA" id="ARBA00022989"/>
    </source>
</evidence>
<comment type="subcellular location">
    <subcellularLocation>
        <location evidence="1">Golgi apparatus membrane</location>
        <topology evidence="1">Single-pass type II membrane protein</topology>
    </subcellularLocation>
</comment>
<keyword evidence="10" id="KW-0325">Glycoprotein</keyword>
<accession>A0A5B8MIW2</accession>
<evidence type="ECO:0000256" key="3">
    <source>
        <dbReference type="ARBA" id="ARBA00022676"/>
    </source>
</evidence>
<keyword evidence="14" id="KW-1185">Reference proteome</keyword>
<feature type="transmembrane region" description="Helical" evidence="12">
    <location>
        <begin position="561"/>
        <end position="582"/>
    </location>
</feature>
<proteinExistence type="inferred from homology"/>
<gene>
    <name evidence="13" type="ORF">A3770_04p30860</name>
</gene>
<evidence type="ECO:0000256" key="2">
    <source>
        <dbReference type="ARBA" id="ARBA00006003"/>
    </source>
</evidence>
<keyword evidence="5 12" id="KW-0812">Transmembrane</keyword>
<keyword evidence="6" id="KW-0735">Signal-anchor</keyword>
<evidence type="ECO:0000256" key="9">
    <source>
        <dbReference type="ARBA" id="ARBA00023136"/>
    </source>
</evidence>
<dbReference type="GO" id="GO:0000139">
    <property type="term" value="C:Golgi membrane"/>
    <property type="evidence" value="ECO:0007669"/>
    <property type="project" value="UniProtKB-SubCell"/>
</dbReference>
<dbReference type="AlphaFoldDB" id="A0A5B8MIW2"/>
<evidence type="ECO:0000256" key="4">
    <source>
        <dbReference type="ARBA" id="ARBA00022679"/>
    </source>
</evidence>
<dbReference type="InterPro" id="IPR038578">
    <property type="entry name" value="GT29-like_sf"/>
</dbReference>
<protein>
    <submittedName>
        <fullName evidence="13">Sialyltransferase</fullName>
    </submittedName>
</protein>
<dbReference type="Proteomes" id="UP000316726">
    <property type="component" value="Chromosome 4"/>
</dbReference>
<evidence type="ECO:0000256" key="1">
    <source>
        <dbReference type="ARBA" id="ARBA00004323"/>
    </source>
</evidence>
<evidence type="ECO:0000256" key="12">
    <source>
        <dbReference type="SAM" id="Phobius"/>
    </source>
</evidence>
<dbReference type="CDD" id="cd19952">
    <property type="entry name" value="GT29"/>
    <property type="match status" value="1"/>
</dbReference>
<dbReference type="Gene3D" id="3.90.1480.20">
    <property type="entry name" value="Glycosyl transferase family 29"/>
    <property type="match status" value="1"/>
</dbReference>
<dbReference type="PANTHER" id="PTHR11987">
    <property type="entry name" value="ALPHA-2,8-SIALYLTRANSFERASE"/>
    <property type="match status" value="1"/>
</dbReference>
<dbReference type="OrthoDB" id="10264956at2759"/>
<evidence type="ECO:0000256" key="10">
    <source>
        <dbReference type="ARBA" id="ARBA00023180"/>
    </source>
</evidence>
<evidence type="ECO:0000313" key="13">
    <source>
        <dbReference type="EMBL" id="QDZ20568.1"/>
    </source>
</evidence>
<dbReference type="InterPro" id="IPR001675">
    <property type="entry name" value="Glyco_trans_29"/>
</dbReference>
<dbReference type="InterPro" id="IPR050943">
    <property type="entry name" value="Glycosyltr_29_Sialyltrsf"/>
</dbReference>
<organism evidence="13 14">
    <name type="scientific">Chloropicon primus</name>
    <dbReference type="NCBI Taxonomy" id="1764295"/>
    <lineage>
        <taxon>Eukaryota</taxon>
        <taxon>Viridiplantae</taxon>
        <taxon>Chlorophyta</taxon>
        <taxon>Chloropicophyceae</taxon>
        <taxon>Chloropicales</taxon>
        <taxon>Chloropicaceae</taxon>
        <taxon>Chloropicon</taxon>
    </lineage>
</organism>
<feature type="transmembrane region" description="Helical" evidence="12">
    <location>
        <begin position="67"/>
        <end position="86"/>
    </location>
</feature>
<dbReference type="EMBL" id="CP031037">
    <property type="protein sequence ID" value="QDZ20568.1"/>
    <property type="molecule type" value="Genomic_DNA"/>
</dbReference>
<name>A0A5B8MIW2_9CHLO</name>
<feature type="region of interest" description="Disordered" evidence="11">
    <location>
        <begin position="219"/>
        <end position="305"/>
    </location>
</feature>
<keyword evidence="7 12" id="KW-1133">Transmembrane helix</keyword>
<evidence type="ECO:0000256" key="5">
    <source>
        <dbReference type="ARBA" id="ARBA00022692"/>
    </source>
</evidence>
<dbReference type="GO" id="GO:0008373">
    <property type="term" value="F:sialyltransferase activity"/>
    <property type="evidence" value="ECO:0007669"/>
    <property type="project" value="InterPro"/>
</dbReference>
<feature type="compositionally biased region" description="Basic and acidic residues" evidence="11">
    <location>
        <begin position="219"/>
        <end position="248"/>
    </location>
</feature>
<keyword evidence="9 12" id="KW-0472">Membrane</keyword>